<comment type="similarity">
    <text evidence="4">Belongs to the actin family.</text>
</comment>
<evidence type="ECO:0000256" key="2">
    <source>
        <dbReference type="ARBA" id="ARBA00022490"/>
    </source>
</evidence>
<dbReference type="GO" id="GO:0005737">
    <property type="term" value="C:cytoplasm"/>
    <property type="evidence" value="ECO:0007669"/>
    <property type="project" value="UniProtKB-SubCell"/>
</dbReference>
<evidence type="ECO:0000256" key="4">
    <source>
        <dbReference type="RuleBase" id="RU000487"/>
    </source>
</evidence>
<dbReference type="SUPFAM" id="SSF53067">
    <property type="entry name" value="Actin-like ATPase domain"/>
    <property type="match status" value="1"/>
</dbReference>
<keyword evidence="3" id="KW-0206">Cytoskeleton</keyword>
<dbReference type="AlphaFoldDB" id="A0A182RKH8"/>
<dbReference type="InterPro" id="IPR043129">
    <property type="entry name" value="ATPase_NBD"/>
</dbReference>
<dbReference type="Gene3D" id="3.90.640.10">
    <property type="entry name" value="Actin, Chain A, domain 4"/>
    <property type="match status" value="1"/>
</dbReference>
<proteinExistence type="inferred from homology"/>
<dbReference type="InterPro" id="IPR004001">
    <property type="entry name" value="Actin_CS"/>
</dbReference>
<evidence type="ECO:0000313" key="5">
    <source>
        <dbReference type="EnsemblMetazoa" id="AFUN006746-PA"/>
    </source>
</evidence>
<protein>
    <recommendedName>
        <fullName evidence="6">Actin</fullName>
    </recommendedName>
</protein>
<dbReference type="Gene3D" id="3.30.420.40">
    <property type="match status" value="2"/>
</dbReference>
<evidence type="ECO:0000256" key="1">
    <source>
        <dbReference type="ARBA" id="ARBA00004496"/>
    </source>
</evidence>
<evidence type="ECO:0000256" key="3">
    <source>
        <dbReference type="ARBA" id="ARBA00023212"/>
    </source>
</evidence>
<accession>A0A182RKH8</accession>
<dbReference type="PROSITE" id="PS00432">
    <property type="entry name" value="ACTINS_2"/>
    <property type="match status" value="1"/>
</dbReference>
<dbReference type="EnsemblMetazoa" id="AFUN006746-RA">
    <property type="protein sequence ID" value="AFUN006746-PA"/>
    <property type="gene ID" value="AFUN006746"/>
</dbReference>
<keyword evidence="2" id="KW-0963">Cytoplasm</keyword>
<dbReference type="PANTHER" id="PTHR11937">
    <property type="entry name" value="ACTIN"/>
    <property type="match status" value="1"/>
</dbReference>
<name>A0A182RKH8_ANOFN</name>
<reference evidence="5" key="1">
    <citation type="submission" date="2020-05" db="UniProtKB">
        <authorList>
            <consortium name="EnsemblMetazoa"/>
        </authorList>
    </citation>
    <scope>IDENTIFICATION</scope>
    <source>
        <strain evidence="5">FUMOZ</strain>
    </source>
</reference>
<dbReference type="SMART" id="SM00268">
    <property type="entry name" value="ACTIN"/>
    <property type="match status" value="1"/>
</dbReference>
<evidence type="ECO:0008006" key="6">
    <source>
        <dbReference type="Google" id="ProtNLM"/>
    </source>
</evidence>
<dbReference type="VEuPathDB" id="VectorBase:AFUN006746"/>
<dbReference type="FunFam" id="3.30.420.40:FF:000058">
    <property type="entry name" value="Putative actin-related protein 5"/>
    <property type="match status" value="1"/>
</dbReference>
<dbReference type="Pfam" id="PF00022">
    <property type="entry name" value="Actin"/>
    <property type="match status" value="2"/>
</dbReference>
<dbReference type="InterPro" id="IPR004000">
    <property type="entry name" value="Actin"/>
</dbReference>
<comment type="subcellular location">
    <subcellularLocation>
        <location evidence="1">Cytoplasm</location>
    </subcellularLocation>
</comment>
<organism evidence="5">
    <name type="scientific">Anopheles funestus</name>
    <name type="common">African malaria mosquito</name>
    <dbReference type="NCBI Taxonomy" id="62324"/>
    <lineage>
        <taxon>Eukaryota</taxon>
        <taxon>Metazoa</taxon>
        <taxon>Ecdysozoa</taxon>
        <taxon>Arthropoda</taxon>
        <taxon>Hexapoda</taxon>
        <taxon>Insecta</taxon>
        <taxon>Pterygota</taxon>
        <taxon>Neoptera</taxon>
        <taxon>Endopterygota</taxon>
        <taxon>Diptera</taxon>
        <taxon>Nematocera</taxon>
        <taxon>Culicoidea</taxon>
        <taxon>Culicidae</taxon>
        <taxon>Anophelinae</taxon>
        <taxon>Anopheles</taxon>
    </lineage>
</organism>
<dbReference type="VEuPathDB" id="VectorBase:AFUN2_012438"/>
<dbReference type="STRING" id="62324.A0A182RKH8"/>
<sequence>MCRCRQRWHCMVPGRTIGTVVDVGDGTTSVVPIYKGTPATAAIASVDFAGCDMVEYLASALNVSDRKIAHEIMEKVCAVSPNMGKETINNLDYKTSTGSIVTIGAERFRCGEAMFNPSVIGHQQIKPLHKLIVESVAACKERTLKDLYAYIILAGGPTTLNGFAERLQQELTTLVPSGYRCKVVTAQHPNLTVWAGGCMVAQSPLFQQSWITKKEYEEHGVEIIHRKCV</sequence>